<dbReference type="RefSeq" id="WP_126785213.1">
    <property type="nucleotide sequence ID" value="NZ_PIQF01000003.1"/>
</dbReference>
<proteinExistence type="predicted"/>
<reference evidence="3 4" key="1">
    <citation type="journal article" date="2011" name="Front. Microbiol.">
        <title>Genomic signatures of strain selection and enhancement in Bacillus atrophaeus var. globigii, a historical biowarfare simulant.</title>
        <authorList>
            <person name="Gibbons H.S."/>
            <person name="Broomall S.M."/>
            <person name="McNew L.A."/>
            <person name="Daligault H."/>
            <person name="Chapman C."/>
            <person name="Bruce D."/>
            <person name="Karavis M."/>
            <person name="Krepps M."/>
            <person name="McGregor P.A."/>
            <person name="Hong C."/>
            <person name="Park K.H."/>
            <person name="Akmal A."/>
            <person name="Feldman A."/>
            <person name="Lin J.S."/>
            <person name="Chang W.E."/>
            <person name="Higgs B.W."/>
            <person name="Demirev P."/>
            <person name="Lindquist J."/>
            <person name="Liem A."/>
            <person name="Fochler E."/>
            <person name="Read T.D."/>
            <person name="Tapia R."/>
            <person name="Johnson S."/>
            <person name="Bishop-Lilly K.A."/>
            <person name="Detter C."/>
            <person name="Han C."/>
            <person name="Sozhamannan S."/>
            <person name="Rosenzweig C.N."/>
            <person name="Skowronski E.W."/>
        </authorList>
    </citation>
    <scope>NUCLEOTIDE SEQUENCE [LARGE SCALE GENOMIC DNA]</scope>
    <source>
        <strain evidence="3 4">CL-SP19</strain>
    </source>
</reference>
<comment type="caution">
    <text evidence="3">The sequence shown here is derived from an EMBL/GenBank/DDBJ whole genome shotgun (WGS) entry which is preliminary data.</text>
</comment>
<dbReference type="Proteomes" id="UP000287908">
    <property type="component" value="Unassembled WGS sequence"/>
</dbReference>
<keyword evidence="1" id="KW-0472">Membrane</keyword>
<accession>A0A432ZBR4</accession>
<feature type="domain" description="YdbS-like PH" evidence="2">
    <location>
        <begin position="65"/>
        <end position="123"/>
    </location>
</feature>
<gene>
    <name evidence="3" type="ORF">CWI81_10225</name>
</gene>
<evidence type="ECO:0000313" key="4">
    <source>
        <dbReference type="Proteomes" id="UP000287908"/>
    </source>
</evidence>
<organism evidence="3 4">
    <name type="scientific">Idiomarina seosinensis</name>
    <dbReference type="NCBI Taxonomy" id="281739"/>
    <lineage>
        <taxon>Bacteria</taxon>
        <taxon>Pseudomonadati</taxon>
        <taxon>Pseudomonadota</taxon>
        <taxon>Gammaproteobacteria</taxon>
        <taxon>Alteromonadales</taxon>
        <taxon>Idiomarinaceae</taxon>
        <taxon>Idiomarina</taxon>
    </lineage>
</organism>
<dbReference type="OrthoDB" id="3378680at2"/>
<dbReference type="InterPro" id="IPR005182">
    <property type="entry name" value="YdbS-like_PH"/>
</dbReference>
<feature type="transmembrane region" description="Helical" evidence="1">
    <location>
        <begin position="45"/>
        <end position="66"/>
    </location>
</feature>
<evidence type="ECO:0000259" key="2">
    <source>
        <dbReference type="Pfam" id="PF03703"/>
    </source>
</evidence>
<keyword evidence="4" id="KW-1185">Reference proteome</keyword>
<name>A0A432ZBR4_9GAMM</name>
<dbReference type="Pfam" id="PF03703">
    <property type="entry name" value="bPH_2"/>
    <property type="match status" value="1"/>
</dbReference>
<evidence type="ECO:0000313" key="3">
    <source>
        <dbReference type="EMBL" id="RUO75340.1"/>
    </source>
</evidence>
<protein>
    <recommendedName>
        <fullName evidence="2">YdbS-like PH domain-containing protein</fullName>
    </recommendedName>
</protein>
<sequence>MAIQLHENEQVQHRAWKSYIIFMELAGFTLLAIFFNLLSSASQSFLSMTLVIVIGFDAIKVTLLYWRTKIAVTNQRLLAKYGAFFNQEVDLKPSDISSFYVQQSFLGRRFNYGTLTVNTKQGDFHSLTHIYKPHELEQAIKDLSNESDQ</sequence>
<evidence type="ECO:0000256" key="1">
    <source>
        <dbReference type="SAM" id="Phobius"/>
    </source>
</evidence>
<keyword evidence="1" id="KW-0812">Transmembrane</keyword>
<keyword evidence="1" id="KW-1133">Transmembrane helix</keyword>
<dbReference type="EMBL" id="PIQF01000003">
    <property type="protein sequence ID" value="RUO75340.1"/>
    <property type="molecule type" value="Genomic_DNA"/>
</dbReference>
<dbReference type="AlphaFoldDB" id="A0A432ZBR4"/>
<feature type="transmembrane region" description="Helical" evidence="1">
    <location>
        <begin position="20"/>
        <end position="39"/>
    </location>
</feature>